<feature type="binding site" evidence="9">
    <location>
        <position position="54"/>
    </location>
    <ligand>
        <name>Zn(2+)</name>
        <dbReference type="ChEBI" id="CHEBI:29105"/>
        <label>1</label>
    </ligand>
</feature>
<dbReference type="RefSeq" id="WP_033021791.1">
    <property type="nucleotide sequence ID" value="NZ_AP022557.1"/>
</dbReference>
<evidence type="ECO:0000256" key="6">
    <source>
        <dbReference type="ARBA" id="ARBA00023079"/>
    </source>
</evidence>
<dbReference type="EC" id="3.5.1.9" evidence="9"/>
<feature type="binding site" evidence="9">
    <location>
        <position position="18"/>
    </location>
    <ligand>
        <name>substrate</name>
    </ligand>
</feature>
<evidence type="ECO:0000256" key="2">
    <source>
        <dbReference type="ARBA" id="ARBA00011738"/>
    </source>
</evidence>
<comment type="catalytic activity">
    <reaction evidence="7 9">
        <text>N-formyl-L-kynurenine + H2O = L-kynurenine + formate + H(+)</text>
        <dbReference type="Rhea" id="RHEA:13009"/>
        <dbReference type="ChEBI" id="CHEBI:15377"/>
        <dbReference type="ChEBI" id="CHEBI:15378"/>
        <dbReference type="ChEBI" id="CHEBI:15740"/>
        <dbReference type="ChEBI" id="CHEBI:57959"/>
        <dbReference type="ChEBI" id="CHEBI:58629"/>
        <dbReference type="EC" id="3.5.1.9"/>
    </reaction>
</comment>
<keyword evidence="4 9" id="KW-0378">Hydrolase</keyword>
<dbReference type="UniPathway" id="UPA00333">
    <property type="reaction ID" value="UER00454"/>
</dbReference>
<name>A0A679FT24_9BACL</name>
<comment type="pathway">
    <text evidence="8 9">Amino-acid degradation; L-tryptophan degradation via kynurenine pathway; L-kynurenine from L-tryptophan: step 2/2.</text>
</comment>
<comment type="similarity">
    <text evidence="9">Belongs to the Cyclase 1 superfamily. KynB family.</text>
</comment>
<dbReference type="FunFam" id="3.50.30.50:FF:000001">
    <property type="entry name" value="Kynurenine formamidase"/>
    <property type="match status" value="1"/>
</dbReference>
<keyword evidence="11" id="KW-1185">Reference proteome</keyword>
<feature type="binding site" evidence="9">
    <location>
        <position position="52"/>
    </location>
    <ligand>
        <name>Zn(2+)</name>
        <dbReference type="ChEBI" id="CHEBI:29105"/>
        <label>1</label>
    </ligand>
</feature>
<dbReference type="NCBIfam" id="TIGR03035">
    <property type="entry name" value="trp_arylform"/>
    <property type="match status" value="1"/>
</dbReference>
<evidence type="ECO:0000313" key="10">
    <source>
        <dbReference type="EMBL" id="BBW97785.1"/>
    </source>
</evidence>
<dbReference type="InterPro" id="IPR007325">
    <property type="entry name" value="KFase/CYL"/>
</dbReference>
<feature type="binding site" evidence="9">
    <location>
        <position position="48"/>
    </location>
    <ligand>
        <name>Zn(2+)</name>
        <dbReference type="ChEBI" id="CHEBI:29105"/>
        <label>1</label>
    </ligand>
</feature>
<comment type="function">
    <text evidence="1 9">Catalyzes the hydrolysis of N-formyl-L-kynurenine to L-kynurenine, the second step in the kynurenine pathway of tryptophan degradation.</text>
</comment>
<evidence type="ECO:0000256" key="9">
    <source>
        <dbReference type="HAMAP-Rule" id="MF_01969"/>
    </source>
</evidence>
<dbReference type="SUPFAM" id="SSF102198">
    <property type="entry name" value="Putative cyclase"/>
    <property type="match status" value="1"/>
</dbReference>
<evidence type="ECO:0000256" key="1">
    <source>
        <dbReference type="ARBA" id="ARBA00002204"/>
    </source>
</evidence>
<dbReference type="EMBL" id="AP022557">
    <property type="protein sequence ID" value="BBW97785.1"/>
    <property type="molecule type" value="Genomic_DNA"/>
</dbReference>
<dbReference type="InterPro" id="IPR037175">
    <property type="entry name" value="KFase_sf"/>
</dbReference>
<dbReference type="Pfam" id="PF04199">
    <property type="entry name" value="Cyclase"/>
    <property type="match status" value="1"/>
</dbReference>
<dbReference type="Proteomes" id="UP000501421">
    <property type="component" value="Chromosome"/>
</dbReference>
<accession>A0A679FT24</accession>
<dbReference type="GO" id="GO:0008270">
    <property type="term" value="F:zinc ion binding"/>
    <property type="evidence" value="ECO:0007669"/>
    <property type="project" value="UniProtKB-UniRule"/>
</dbReference>
<feature type="binding site" evidence="9">
    <location>
        <position position="54"/>
    </location>
    <ligand>
        <name>Zn(2+)</name>
        <dbReference type="ChEBI" id="CHEBI:29105"/>
        <label>2</label>
    </ligand>
</feature>
<feature type="binding site" evidence="9">
    <location>
        <position position="171"/>
    </location>
    <ligand>
        <name>Zn(2+)</name>
        <dbReference type="ChEBI" id="CHEBI:29105"/>
        <label>1</label>
    </ligand>
</feature>
<dbReference type="GO" id="GO:0019441">
    <property type="term" value="P:L-tryptophan catabolic process to kynurenine"/>
    <property type="evidence" value="ECO:0007669"/>
    <property type="project" value="UniProtKB-UniRule"/>
</dbReference>
<dbReference type="HAMAP" id="MF_01969">
    <property type="entry name" value="KynB"/>
    <property type="match status" value="1"/>
</dbReference>
<dbReference type="PANTHER" id="PTHR31118">
    <property type="entry name" value="CYCLASE-LIKE PROTEIN 2"/>
    <property type="match status" value="1"/>
</dbReference>
<keyword evidence="6 9" id="KW-0823">Tryptophan catabolism</keyword>
<sequence length="208" mass="23335">MSAWIDISQRLDEHTPVWPGDTPFSYRIRWHKEDSGSVNVGQITMSTHTGTHIDAPFHFDNKGKKVIDLDVNIYIGPARVIHLSNPKKIGIDELQQIDLNGVTRLLIYTGAWTNRNTFPETIPYIDPPLAPYLRKYGIRLIGVDLPSVDPLTSKRLPAHHELHRCGIHILEGLVLDHVPPGDYELAALPLPLVNGDGSPVRAVLRKMK</sequence>
<comment type="cofactor">
    <cofactor evidence="9">
        <name>Zn(2+)</name>
        <dbReference type="ChEBI" id="CHEBI:29105"/>
    </cofactor>
    <text evidence="9">Binds 2 zinc ions per subunit.</text>
</comment>
<keyword evidence="5 9" id="KW-0862">Zinc</keyword>
<reference evidence="11" key="1">
    <citation type="journal article" date="2020" name="Microbiol. Resour. Announc.">
        <title>Complete Genome Sequence of Geobacillus sp. Strain E55-1, Isolated from Mine Geyser in Japan.</title>
        <authorList>
            <person name="Miyazaki K."/>
            <person name="Hase E."/>
            <person name="Tokito N."/>
        </authorList>
    </citation>
    <scope>NUCLEOTIDE SEQUENCE [LARGE SCALE GENOMIC DNA]</scope>
    <source>
        <strain evidence="11">E55-1</strain>
    </source>
</reference>
<comment type="subunit">
    <text evidence="2 9">Homodimer.</text>
</comment>
<dbReference type="GO" id="GO:0004061">
    <property type="term" value="F:arylformamidase activity"/>
    <property type="evidence" value="ECO:0007669"/>
    <property type="project" value="UniProtKB-UniRule"/>
</dbReference>
<evidence type="ECO:0000256" key="3">
    <source>
        <dbReference type="ARBA" id="ARBA00022723"/>
    </source>
</evidence>
<keyword evidence="3 9" id="KW-0479">Metal-binding</keyword>
<protein>
    <recommendedName>
        <fullName evidence="9">Kynurenine formamidase</fullName>
        <shortName evidence="9">KFA</shortName>
        <shortName evidence="9">KFase</shortName>
        <ecNumber evidence="9">3.5.1.9</ecNumber>
    </recommendedName>
    <alternativeName>
        <fullName evidence="9">Arylformamidase</fullName>
    </alternativeName>
    <alternativeName>
        <fullName evidence="9">N-formylkynurenine formamidase</fullName>
        <shortName evidence="9">FKF</shortName>
    </alternativeName>
</protein>
<evidence type="ECO:0000256" key="8">
    <source>
        <dbReference type="ARBA" id="ARBA00060547"/>
    </source>
</evidence>
<gene>
    <name evidence="9 10" type="primary">kynB</name>
    <name evidence="10" type="ORF">GsuE55_26180</name>
</gene>
<evidence type="ECO:0000256" key="5">
    <source>
        <dbReference type="ARBA" id="ARBA00022833"/>
    </source>
</evidence>
<dbReference type="PANTHER" id="PTHR31118:SF32">
    <property type="entry name" value="KYNURENINE FORMAMIDASE"/>
    <property type="match status" value="1"/>
</dbReference>
<organism evidence="10 11">
    <name type="scientific">Geobacillus subterraneus</name>
    <dbReference type="NCBI Taxonomy" id="129338"/>
    <lineage>
        <taxon>Bacteria</taxon>
        <taxon>Bacillati</taxon>
        <taxon>Bacillota</taxon>
        <taxon>Bacilli</taxon>
        <taxon>Bacillales</taxon>
        <taxon>Anoxybacillaceae</taxon>
        <taxon>Geobacillus</taxon>
    </lineage>
</organism>
<dbReference type="Gene3D" id="3.50.30.50">
    <property type="entry name" value="Putative cyclase"/>
    <property type="match status" value="1"/>
</dbReference>
<proteinExistence type="inferred from homology"/>
<evidence type="ECO:0000256" key="7">
    <source>
        <dbReference type="ARBA" id="ARBA00048496"/>
    </source>
</evidence>
<evidence type="ECO:0000256" key="4">
    <source>
        <dbReference type="ARBA" id="ARBA00022801"/>
    </source>
</evidence>
<dbReference type="GO" id="GO:0004328">
    <property type="term" value="F:formamidase activity"/>
    <property type="evidence" value="ECO:0007669"/>
    <property type="project" value="InterPro"/>
</dbReference>
<dbReference type="InterPro" id="IPR017484">
    <property type="entry name" value="Kynurenine_formamidase_bac"/>
</dbReference>
<feature type="active site" description="Proton donor/acceptor" evidence="9">
    <location>
        <position position="58"/>
    </location>
</feature>
<feature type="binding site" evidence="9">
    <location>
        <position position="159"/>
    </location>
    <ligand>
        <name>Zn(2+)</name>
        <dbReference type="ChEBI" id="CHEBI:29105"/>
        <label>2</label>
    </ligand>
</feature>
<feature type="binding site" evidence="9">
    <location>
        <position position="171"/>
    </location>
    <ligand>
        <name>Zn(2+)</name>
        <dbReference type="ChEBI" id="CHEBI:29105"/>
        <label>2</label>
    </ligand>
</feature>
<dbReference type="AlphaFoldDB" id="A0A679FT24"/>
<evidence type="ECO:0000313" key="11">
    <source>
        <dbReference type="Proteomes" id="UP000501421"/>
    </source>
</evidence>